<dbReference type="PROSITE" id="PS00028">
    <property type="entry name" value="ZINC_FINGER_C2H2_1"/>
    <property type="match status" value="1"/>
</dbReference>
<reference evidence="2" key="1">
    <citation type="journal article" date="2020" name="Nature">
        <title>Giant virus diversity and host interactions through global metagenomics.</title>
        <authorList>
            <person name="Schulz F."/>
            <person name="Roux S."/>
            <person name="Paez-Espino D."/>
            <person name="Jungbluth S."/>
            <person name="Walsh D.A."/>
            <person name="Denef V.J."/>
            <person name="McMahon K.D."/>
            <person name="Konstantinidis K.T."/>
            <person name="Eloe-Fadrosh E.A."/>
            <person name="Kyrpides N.C."/>
            <person name="Woyke T."/>
        </authorList>
    </citation>
    <scope>NUCLEOTIDE SEQUENCE</scope>
    <source>
        <strain evidence="2">GVMAG-M-3300023174-5</strain>
    </source>
</reference>
<dbReference type="EMBL" id="MN739668">
    <property type="protein sequence ID" value="QHT19711.1"/>
    <property type="molecule type" value="Genomic_DNA"/>
</dbReference>
<name>A0A6C0DT66_9ZZZZ</name>
<feature type="domain" description="C2H2-type" evidence="1">
    <location>
        <begin position="15"/>
        <end position="37"/>
    </location>
</feature>
<evidence type="ECO:0000313" key="2">
    <source>
        <dbReference type="EMBL" id="QHT19711.1"/>
    </source>
</evidence>
<dbReference type="InterPro" id="IPR013087">
    <property type="entry name" value="Znf_C2H2_type"/>
</dbReference>
<proteinExistence type="predicted"/>
<dbReference type="SMART" id="SM00355">
    <property type="entry name" value="ZnF_C2H2"/>
    <property type="match status" value="2"/>
</dbReference>
<organism evidence="2">
    <name type="scientific">viral metagenome</name>
    <dbReference type="NCBI Taxonomy" id="1070528"/>
    <lineage>
        <taxon>unclassified sequences</taxon>
        <taxon>metagenomes</taxon>
        <taxon>organismal metagenomes</taxon>
    </lineage>
</organism>
<sequence>MEINLSQKIPKNFECCFCNYSCSNKKDYSKHLMTRKHKKNENGNQMETLETKLDLQKSQKSQKSPHGYKCEFCLREYKNKSGLWKHNKKCQEFKIESKIEAKTDQKDNEIIGKLIQQNMDLVSQNQEFKQMMIEQNKTIIELANKTTIVNNNNNTTNNNKFNLNIFLNEKCKDALNIMDFVNSLQLQLEDLEETGRLGYVQGISRIFINGLKQLDVCKRPIHCSDVKRETLYVKDNNAWEKEDEDKKKITRAIRHVSIRNAKQIGDWTKENKGYNDSASKKSDKYLKLVSEANGGEPEEINKIIKSISTKVTIDKETI</sequence>
<evidence type="ECO:0000259" key="1">
    <source>
        <dbReference type="PROSITE" id="PS00028"/>
    </source>
</evidence>
<dbReference type="AlphaFoldDB" id="A0A6C0DT66"/>
<protein>
    <recommendedName>
        <fullName evidence="1">C2H2-type domain-containing protein</fullName>
    </recommendedName>
</protein>
<accession>A0A6C0DT66</accession>